<evidence type="ECO:0000256" key="1">
    <source>
        <dbReference type="SAM" id="Phobius"/>
    </source>
</evidence>
<keyword evidence="1" id="KW-0812">Transmembrane</keyword>
<sequence>MHVVPPRTSSAQRRLTLAICLVIVTLMAAISLIGVMTVATIADRSSAEVAVTASPAPAHQVTETAKRTVMIVAV</sequence>
<dbReference type="AlphaFoldDB" id="A0A0B2A2R9"/>
<feature type="transmembrane region" description="Helical" evidence="1">
    <location>
        <begin position="15"/>
        <end position="39"/>
    </location>
</feature>
<accession>A0A0B2A2R9</accession>
<proteinExistence type="predicted"/>
<evidence type="ECO:0000313" key="2">
    <source>
        <dbReference type="EMBL" id="KHK95902.1"/>
    </source>
</evidence>
<keyword evidence="3" id="KW-1185">Reference proteome</keyword>
<dbReference type="EMBL" id="JTDK01000018">
    <property type="protein sequence ID" value="KHK95902.1"/>
    <property type="molecule type" value="Genomic_DNA"/>
</dbReference>
<keyword evidence="1" id="KW-1133">Transmembrane helix</keyword>
<reference evidence="2 3" key="1">
    <citation type="submission" date="2014-11" db="EMBL/GenBank/DDBJ databases">
        <title>Genome sequence of Microbacterium mangrovi MUSC 115(T).</title>
        <authorList>
            <person name="Lee L.-H."/>
        </authorList>
    </citation>
    <scope>NUCLEOTIDE SEQUENCE [LARGE SCALE GENOMIC DNA]</scope>
    <source>
        <strain evidence="2 3">MUSC 115</strain>
    </source>
</reference>
<evidence type="ECO:0000313" key="3">
    <source>
        <dbReference type="Proteomes" id="UP000031030"/>
    </source>
</evidence>
<protein>
    <submittedName>
        <fullName evidence="2">Uncharacterized protein</fullName>
    </submittedName>
</protein>
<dbReference type="Proteomes" id="UP000031030">
    <property type="component" value="Unassembled WGS sequence"/>
</dbReference>
<gene>
    <name evidence="2" type="ORF">LK09_18010</name>
</gene>
<comment type="caution">
    <text evidence="2">The sequence shown here is derived from an EMBL/GenBank/DDBJ whole genome shotgun (WGS) entry which is preliminary data.</text>
</comment>
<organism evidence="2 3">
    <name type="scientific">Microbacterium mangrovi</name>
    <dbReference type="NCBI Taxonomy" id="1348253"/>
    <lineage>
        <taxon>Bacteria</taxon>
        <taxon>Bacillati</taxon>
        <taxon>Actinomycetota</taxon>
        <taxon>Actinomycetes</taxon>
        <taxon>Micrococcales</taxon>
        <taxon>Microbacteriaceae</taxon>
        <taxon>Microbacterium</taxon>
    </lineage>
</organism>
<keyword evidence="1" id="KW-0472">Membrane</keyword>
<dbReference type="STRING" id="1348253.LK09_18010"/>
<name>A0A0B2A2R9_9MICO</name>